<dbReference type="EMBL" id="CAMPGE010011686">
    <property type="protein sequence ID" value="CAI2370503.1"/>
    <property type="molecule type" value="Genomic_DNA"/>
</dbReference>
<feature type="compositionally biased region" description="Polar residues" evidence="1">
    <location>
        <begin position="21"/>
        <end position="35"/>
    </location>
</feature>
<organism evidence="2 3">
    <name type="scientific">Euplotes crassus</name>
    <dbReference type="NCBI Taxonomy" id="5936"/>
    <lineage>
        <taxon>Eukaryota</taxon>
        <taxon>Sar</taxon>
        <taxon>Alveolata</taxon>
        <taxon>Ciliophora</taxon>
        <taxon>Intramacronucleata</taxon>
        <taxon>Spirotrichea</taxon>
        <taxon>Hypotrichia</taxon>
        <taxon>Euplotida</taxon>
        <taxon>Euplotidae</taxon>
        <taxon>Moneuplotes</taxon>
    </lineage>
</organism>
<feature type="compositionally biased region" description="Basic residues" evidence="1">
    <location>
        <begin position="36"/>
        <end position="47"/>
    </location>
</feature>
<dbReference type="AlphaFoldDB" id="A0AAD1UNA2"/>
<evidence type="ECO:0000313" key="2">
    <source>
        <dbReference type="EMBL" id="CAI2370503.1"/>
    </source>
</evidence>
<sequence length="372" mass="43346">MSLRKGVLKQVKTARPKLSKEMSQSFTSGKLSSRNGTKKAHKAKKHKVSDYPNKASMTSRKQFQRAKKNFDQGQADERTRRKYQEFEKIKLRHIEGQQKPKHHHSMSEGFNKIKSGVNSIYNNGHTLDKHSARKEKNKRVLEPHEVPAIKINNYDEIEGIKSRKSKIKTHKRKLYAKYLNFGVPGIDPCAKPIDEPRQGKGMFKDRYKNQSFIACLPTRTSEMKPPAPEPRPRAGKRYFEVNDNLLGHMTVNEKEGYMQSRSVHNYGNDHTFDFEHSEKMIEEFKRDKNTRNPAPGFSKTFSNFKEFGWFDSYIPKRCKVRDSSPGMKYYGLPSGYSLLNRTVNKDFELSQDFSRKRRRPSEIQEQSLSSIF</sequence>
<proteinExistence type="predicted"/>
<comment type="caution">
    <text evidence="2">The sequence shown here is derived from an EMBL/GenBank/DDBJ whole genome shotgun (WGS) entry which is preliminary data.</text>
</comment>
<protein>
    <submittedName>
        <fullName evidence="2">Uncharacterized protein</fullName>
    </submittedName>
</protein>
<reference evidence="2" key="1">
    <citation type="submission" date="2023-07" db="EMBL/GenBank/DDBJ databases">
        <authorList>
            <consortium name="AG Swart"/>
            <person name="Singh M."/>
            <person name="Singh A."/>
            <person name="Seah K."/>
            <person name="Emmerich C."/>
        </authorList>
    </citation>
    <scope>NUCLEOTIDE SEQUENCE</scope>
    <source>
        <strain evidence="2">DP1</strain>
    </source>
</reference>
<dbReference type="Proteomes" id="UP001295684">
    <property type="component" value="Unassembled WGS sequence"/>
</dbReference>
<name>A0AAD1UNA2_EUPCR</name>
<evidence type="ECO:0000256" key="1">
    <source>
        <dbReference type="SAM" id="MobiDB-lite"/>
    </source>
</evidence>
<evidence type="ECO:0000313" key="3">
    <source>
        <dbReference type="Proteomes" id="UP001295684"/>
    </source>
</evidence>
<accession>A0AAD1UNA2</accession>
<feature type="region of interest" description="Disordered" evidence="1">
    <location>
        <begin position="1"/>
        <end position="77"/>
    </location>
</feature>
<keyword evidence="3" id="KW-1185">Reference proteome</keyword>
<gene>
    <name evidence="2" type="ORF">ECRASSUSDP1_LOCUS11816</name>
</gene>